<reference evidence="1" key="1">
    <citation type="submission" date="2020-07" db="EMBL/GenBank/DDBJ databases">
        <title>Multicomponent nature underlies the extraordinary mechanical properties of spider dragline silk.</title>
        <authorList>
            <person name="Kono N."/>
            <person name="Nakamura H."/>
            <person name="Mori M."/>
            <person name="Yoshida Y."/>
            <person name="Ohtoshi R."/>
            <person name="Malay A.D."/>
            <person name="Moran D.A.P."/>
            <person name="Tomita M."/>
            <person name="Numata K."/>
            <person name="Arakawa K."/>
        </authorList>
    </citation>
    <scope>NUCLEOTIDE SEQUENCE</scope>
</reference>
<evidence type="ECO:0000313" key="2">
    <source>
        <dbReference type="Proteomes" id="UP000887116"/>
    </source>
</evidence>
<dbReference type="EMBL" id="BMAO01030906">
    <property type="protein sequence ID" value="GFQ71100.1"/>
    <property type="molecule type" value="Genomic_DNA"/>
</dbReference>
<dbReference type="AlphaFoldDB" id="A0A8X6I5A8"/>
<proteinExistence type="predicted"/>
<evidence type="ECO:0000313" key="1">
    <source>
        <dbReference type="EMBL" id="GFQ71100.1"/>
    </source>
</evidence>
<keyword evidence="2" id="KW-1185">Reference proteome</keyword>
<name>A0A8X6I5A8_TRICU</name>
<protein>
    <submittedName>
        <fullName evidence="1">Uncharacterized protein</fullName>
    </submittedName>
</protein>
<sequence length="126" mass="14511">MYLEDFPNRRQTMLFKQLYRRLSEAGILQVIILVDDTLHTTIVDEAVLREFEPNLLTSLQVTKRVLGVHCPTAMRILHKNMLQPYHVQRVPALCVSITFNGVHSCIHTWAFAQNGRTACLCTTFQL</sequence>
<accession>A0A8X6I5A8</accession>
<gene>
    <name evidence="1" type="ORF">TNCT_417501</name>
</gene>
<organism evidence="1 2">
    <name type="scientific">Trichonephila clavata</name>
    <name type="common">Joro spider</name>
    <name type="synonym">Nephila clavata</name>
    <dbReference type="NCBI Taxonomy" id="2740835"/>
    <lineage>
        <taxon>Eukaryota</taxon>
        <taxon>Metazoa</taxon>
        <taxon>Ecdysozoa</taxon>
        <taxon>Arthropoda</taxon>
        <taxon>Chelicerata</taxon>
        <taxon>Arachnida</taxon>
        <taxon>Araneae</taxon>
        <taxon>Araneomorphae</taxon>
        <taxon>Entelegynae</taxon>
        <taxon>Araneoidea</taxon>
        <taxon>Nephilidae</taxon>
        <taxon>Trichonephila</taxon>
    </lineage>
</organism>
<dbReference type="Proteomes" id="UP000887116">
    <property type="component" value="Unassembled WGS sequence"/>
</dbReference>
<comment type="caution">
    <text evidence="1">The sequence shown here is derived from an EMBL/GenBank/DDBJ whole genome shotgun (WGS) entry which is preliminary data.</text>
</comment>